<dbReference type="InterPro" id="IPR010920">
    <property type="entry name" value="LSM_dom_sf"/>
</dbReference>
<keyword evidence="2 6" id="KW-0963">Cytoplasm</keyword>
<evidence type="ECO:0000256" key="1">
    <source>
        <dbReference type="ARBA" id="ARBA00006850"/>
    </source>
</evidence>
<evidence type="ECO:0000256" key="3">
    <source>
        <dbReference type="ARBA" id="ARBA00022664"/>
    </source>
</evidence>
<dbReference type="PANTHER" id="PTHR15588">
    <property type="entry name" value="LSM1"/>
    <property type="match status" value="1"/>
</dbReference>
<comment type="function">
    <text evidence="6">Component of the cytoplasmic LSM1-LSM7 complex which is involved in mRNA degradation.</text>
</comment>
<dbReference type="InterPro" id="IPR044642">
    <property type="entry name" value="PTHR15588"/>
</dbReference>
<dbReference type="InterPro" id="IPR047575">
    <property type="entry name" value="Sm"/>
</dbReference>
<reference evidence="8" key="1">
    <citation type="submission" date="2020-04" db="EMBL/GenBank/DDBJ databases">
        <title>Analysis of mating type loci in Filobasidium floriforme.</title>
        <authorList>
            <person name="Nowrousian M."/>
        </authorList>
    </citation>
    <scope>NUCLEOTIDE SEQUENCE</scope>
    <source>
        <strain evidence="8">CBS 6242</strain>
    </source>
</reference>
<dbReference type="GO" id="GO:1990726">
    <property type="term" value="C:Lsm1-7-Pat1 complex"/>
    <property type="evidence" value="ECO:0007669"/>
    <property type="project" value="TreeGrafter"/>
</dbReference>
<dbReference type="GO" id="GO:0000932">
    <property type="term" value="C:P-body"/>
    <property type="evidence" value="ECO:0007669"/>
    <property type="project" value="UniProtKB-SubCell"/>
</dbReference>
<evidence type="ECO:0000259" key="7">
    <source>
        <dbReference type="PROSITE" id="PS52002"/>
    </source>
</evidence>
<organism evidence="8 9">
    <name type="scientific">Filobasidium floriforme</name>
    <dbReference type="NCBI Taxonomy" id="5210"/>
    <lineage>
        <taxon>Eukaryota</taxon>
        <taxon>Fungi</taxon>
        <taxon>Dikarya</taxon>
        <taxon>Basidiomycota</taxon>
        <taxon>Agaricomycotina</taxon>
        <taxon>Tremellomycetes</taxon>
        <taxon>Filobasidiales</taxon>
        <taxon>Filobasidiaceae</taxon>
        <taxon>Filobasidium</taxon>
    </lineage>
</organism>
<accession>A0A8K0JNI7</accession>
<comment type="subunit">
    <text evidence="6">Component of the heptameric LSM1-LSM7 complex that forms a seven-membered ring structure with a donut shape.</text>
</comment>
<dbReference type="GO" id="GO:1990904">
    <property type="term" value="C:ribonucleoprotein complex"/>
    <property type="evidence" value="ECO:0007669"/>
    <property type="project" value="UniProtKB-KW"/>
</dbReference>
<evidence type="ECO:0000256" key="2">
    <source>
        <dbReference type="ARBA" id="ARBA00022490"/>
    </source>
</evidence>
<dbReference type="GO" id="GO:0000290">
    <property type="term" value="P:deadenylation-dependent decapping of nuclear-transcribed mRNA"/>
    <property type="evidence" value="ECO:0007669"/>
    <property type="project" value="TreeGrafter"/>
</dbReference>
<comment type="similarity">
    <text evidence="1 6">Belongs to the snRNP Sm proteins family.</text>
</comment>
<name>A0A8K0JNI7_9TREE</name>
<dbReference type="InterPro" id="IPR001163">
    <property type="entry name" value="Sm_dom_euk/arc"/>
</dbReference>
<dbReference type="Gene3D" id="2.30.30.100">
    <property type="match status" value="1"/>
</dbReference>
<keyword evidence="4 6" id="KW-0694">RNA-binding</keyword>
<dbReference type="SUPFAM" id="SSF50182">
    <property type="entry name" value="Sm-like ribonucleoproteins"/>
    <property type="match status" value="1"/>
</dbReference>
<dbReference type="SMART" id="SM00651">
    <property type="entry name" value="Sm"/>
    <property type="match status" value="1"/>
</dbReference>
<dbReference type="PROSITE" id="PS52002">
    <property type="entry name" value="SM"/>
    <property type="match status" value="1"/>
</dbReference>
<dbReference type="GO" id="GO:0006397">
    <property type="term" value="P:mRNA processing"/>
    <property type="evidence" value="ECO:0007669"/>
    <property type="project" value="UniProtKB-UniRule"/>
</dbReference>
<evidence type="ECO:0000256" key="6">
    <source>
        <dbReference type="RuleBase" id="RU365047"/>
    </source>
</evidence>
<dbReference type="InterPro" id="IPR034104">
    <property type="entry name" value="Lsm1"/>
</dbReference>
<dbReference type="Proteomes" id="UP000812966">
    <property type="component" value="Unassembled WGS sequence"/>
</dbReference>
<evidence type="ECO:0000256" key="4">
    <source>
        <dbReference type="ARBA" id="ARBA00022884"/>
    </source>
</evidence>
<protein>
    <recommendedName>
        <fullName evidence="6">U6 snRNA-associated Sm-like protein LSm1</fullName>
    </recommendedName>
</protein>
<keyword evidence="3 6" id="KW-0507">mRNA processing</keyword>
<evidence type="ECO:0000256" key="5">
    <source>
        <dbReference type="ARBA" id="ARBA00023274"/>
    </source>
</evidence>
<dbReference type="Pfam" id="PF01423">
    <property type="entry name" value="LSM"/>
    <property type="match status" value="1"/>
</dbReference>
<keyword evidence="5 6" id="KW-0687">Ribonucleoprotein</keyword>
<dbReference type="GO" id="GO:0003729">
    <property type="term" value="F:mRNA binding"/>
    <property type="evidence" value="ECO:0007669"/>
    <property type="project" value="TreeGrafter"/>
</dbReference>
<sequence length="141" mass="15881">MDALIPFTTSGSLVDIVDKRVLIVLRDGRNLFGVLRSYDQYANLVLESTIERIFHTHKPIYTDAYVGLFLIRGENVVLLGEVDLDMEDEVPVRPAANAEEAKEIMASIEEKKAYKKRTDPVKTDALTKMGFSAIKEEGDNY</sequence>
<evidence type="ECO:0000313" key="8">
    <source>
        <dbReference type="EMBL" id="KAG7561882.1"/>
    </source>
</evidence>
<dbReference type="PANTHER" id="PTHR15588:SF8">
    <property type="entry name" value="U6 SNRNA-ASSOCIATED SM-LIKE PROTEIN LSM1"/>
    <property type="match status" value="1"/>
</dbReference>
<comment type="caution">
    <text evidence="8">The sequence shown here is derived from an EMBL/GenBank/DDBJ whole genome shotgun (WGS) entry which is preliminary data.</text>
</comment>
<gene>
    <name evidence="6" type="primary">LSM1</name>
    <name evidence="8" type="ORF">FFLO_02699</name>
</gene>
<comment type="subcellular location">
    <subcellularLocation>
        <location evidence="6">Cytoplasm</location>
    </subcellularLocation>
    <subcellularLocation>
        <location evidence="6">Cytoplasm</location>
        <location evidence="6">P-body</location>
    </subcellularLocation>
</comment>
<dbReference type="EMBL" id="JABELV010000044">
    <property type="protein sequence ID" value="KAG7561882.1"/>
    <property type="molecule type" value="Genomic_DNA"/>
</dbReference>
<keyword evidence="9" id="KW-1185">Reference proteome</keyword>
<feature type="domain" description="Sm" evidence="7">
    <location>
        <begin position="8"/>
        <end position="85"/>
    </location>
</feature>
<dbReference type="CDD" id="cd01728">
    <property type="entry name" value="LSm1"/>
    <property type="match status" value="1"/>
</dbReference>
<dbReference type="AlphaFoldDB" id="A0A8K0JNI7"/>
<evidence type="ECO:0000313" key="9">
    <source>
        <dbReference type="Proteomes" id="UP000812966"/>
    </source>
</evidence>
<proteinExistence type="inferred from homology"/>